<keyword evidence="2" id="KW-1185">Reference proteome</keyword>
<evidence type="ECO:0000313" key="1">
    <source>
        <dbReference type="EMBL" id="APZ07830.1"/>
    </source>
</evidence>
<dbReference type="KEGG" id="kco:BWI95_22380"/>
<protein>
    <submittedName>
        <fullName evidence="1">Uncharacterized protein</fullName>
    </submittedName>
</protein>
<organism evidence="1 2">
    <name type="scientific">Kosakonia cowanii JCM 10956 = DSM 18146</name>
    <dbReference type="NCBI Taxonomy" id="1300165"/>
    <lineage>
        <taxon>Bacteria</taxon>
        <taxon>Pseudomonadati</taxon>
        <taxon>Pseudomonadota</taxon>
        <taxon>Gammaproteobacteria</taxon>
        <taxon>Enterobacterales</taxon>
        <taxon>Enterobacteriaceae</taxon>
        <taxon>Kosakonia</taxon>
    </lineage>
</organism>
<dbReference type="EMBL" id="CP019446">
    <property type="protein sequence ID" value="APZ07830.1"/>
    <property type="molecule type" value="Genomic_DNA"/>
</dbReference>
<dbReference type="Proteomes" id="UP000187148">
    <property type="component" value="Plasmid p888-76-1"/>
</dbReference>
<evidence type="ECO:0000313" key="2">
    <source>
        <dbReference type="Proteomes" id="UP000187148"/>
    </source>
</evidence>
<gene>
    <name evidence="1" type="ORF">BWI95_22380</name>
</gene>
<name>A0A830Z4J5_9ENTR</name>
<accession>A0A830Z4J5</accession>
<geneLocation type="plasmid" evidence="1 2">
    <name>p888-76-1</name>
</geneLocation>
<sequence length="112" mass="12156">MNDTAPDHTAAETVPATELEALAAQLPIAEFPVVIHDNRQRVSLAAEALWLFAQRTGMAEDGEPVGSVIVDFMASMMHLCHQVGIISPAGNGLPELLRVAEFHFDAEEEDDF</sequence>
<proteinExistence type="predicted"/>
<reference evidence="1 2" key="1">
    <citation type="submission" date="2017-01" db="EMBL/GenBank/DDBJ databases">
        <authorList>
            <person name="Cao J.-M."/>
        </authorList>
    </citation>
    <scope>NUCLEOTIDE SEQUENCE [LARGE SCALE GENOMIC DNA]</scope>
    <source>
        <strain evidence="1 2">888-76</strain>
        <plasmid evidence="1 2">p888-76-1</plasmid>
    </source>
</reference>
<keyword evidence="1" id="KW-0614">Plasmid</keyword>
<dbReference type="AlphaFoldDB" id="A0A830Z4J5"/>